<comment type="caution">
    <text evidence="2">The sequence shown here is derived from an EMBL/GenBank/DDBJ whole genome shotgun (WGS) entry which is preliminary data.</text>
</comment>
<accession>A0A7M4DIP1</accession>
<keyword evidence="1" id="KW-0812">Transmembrane</keyword>
<dbReference type="Gene3D" id="1.20.1260.20">
    <property type="entry name" value="PPE superfamily"/>
    <property type="match status" value="1"/>
</dbReference>
<feature type="transmembrane region" description="Helical" evidence="1">
    <location>
        <begin position="148"/>
        <end position="172"/>
    </location>
</feature>
<organism evidence="2 3">
    <name type="scientific">Occultella aeris</name>
    <dbReference type="NCBI Taxonomy" id="2761496"/>
    <lineage>
        <taxon>Bacteria</taxon>
        <taxon>Bacillati</taxon>
        <taxon>Actinomycetota</taxon>
        <taxon>Actinomycetes</taxon>
        <taxon>Micrococcales</taxon>
        <taxon>Ruaniaceae</taxon>
        <taxon>Occultella</taxon>
    </lineage>
</organism>
<evidence type="ECO:0000313" key="3">
    <source>
        <dbReference type="Proteomes" id="UP000419743"/>
    </source>
</evidence>
<dbReference type="Proteomes" id="UP000419743">
    <property type="component" value="Unassembled WGS sequence"/>
</dbReference>
<proteinExistence type="predicted"/>
<protein>
    <submittedName>
        <fullName evidence="2">Uncharacterized protein</fullName>
    </submittedName>
</protein>
<dbReference type="InterPro" id="IPR036689">
    <property type="entry name" value="ESAT-6-like_sf"/>
</dbReference>
<dbReference type="SUPFAM" id="SSF140453">
    <property type="entry name" value="EsxAB dimer-like"/>
    <property type="match status" value="1"/>
</dbReference>
<dbReference type="InterPro" id="IPR038332">
    <property type="entry name" value="PPE_sf"/>
</dbReference>
<gene>
    <name evidence="2" type="ORF">HALOF300_01994</name>
</gene>
<dbReference type="AlphaFoldDB" id="A0A7M4DIP1"/>
<sequence length="284" mass="29042">MSELVAPVVNDRPELGEWYKSLKIVGPIDQTVTSVQNGNWAGALFGLAGGVTDLADAVLDPIATLVSSVAGFLLDYMPPLPEFLDSLAGDPAEVTAIADTWSNISGHLTTVAADFDGAVDAALAPWVGLTADTYREVANVTSGTISSMAGVATGLSVGFAIASGIVAAVRAIVRDLIADLVGKLISWVVECLATVGIGLAWIGAQASAAIAKWSTRAADWIQKVTEAIEKFAALVQKLDGALTELVPSLKKLEGILNMPGGPQFGDAIPGIAGLGNAGYQGATN</sequence>
<keyword evidence="3" id="KW-1185">Reference proteome</keyword>
<keyword evidence="1" id="KW-1133">Transmembrane helix</keyword>
<keyword evidence="1" id="KW-0472">Membrane</keyword>
<feature type="transmembrane region" description="Helical" evidence="1">
    <location>
        <begin position="184"/>
        <end position="204"/>
    </location>
</feature>
<dbReference type="RefSeq" id="WP_156740799.1">
    <property type="nucleotide sequence ID" value="NZ_CACRYJ010000028.1"/>
</dbReference>
<name>A0A7M4DIP1_9MICO</name>
<evidence type="ECO:0000313" key="2">
    <source>
        <dbReference type="EMBL" id="VZO36853.1"/>
    </source>
</evidence>
<dbReference type="EMBL" id="CACRYJ010000028">
    <property type="protein sequence ID" value="VZO36853.1"/>
    <property type="molecule type" value="Genomic_DNA"/>
</dbReference>
<evidence type="ECO:0000256" key="1">
    <source>
        <dbReference type="SAM" id="Phobius"/>
    </source>
</evidence>
<reference evidence="2 3" key="1">
    <citation type="submission" date="2019-11" db="EMBL/GenBank/DDBJ databases">
        <authorList>
            <person name="Criscuolo A."/>
        </authorList>
    </citation>
    <scope>NUCLEOTIDE SEQUENCE [LARGE SCALE GENOMIC DNA]</scope>
    <source>
        <strain evidence="2">CIP111667</strain>
    </source>
</reference>